<dbReference type="AlphaFoldDB" id="A0A183P0F1"/>
<organism evidence="1 2">
    <name type="scientific">Schistosoma mattheei</name>
    <dbReference type="NCBI Taxonomy" id="31246"/>
    <lineage>
        <taxon>Eukaryota</taxon>
        <taxon>Metazoa</taxon>
        <taxon>Spiralia</taxon>
        <taxon>Lophotrochozoa</taxon>
        <taxon>Platyhelminthes</taxon>
        <taxon>Trematoda</taxon>
        <taxon>Digenea</taxon>
        <taxon>Strigeidida</taxon>
        <taxon>Schistosomatoidea</taxon>
        <taxon>Schistosomatidae</taxon>
        <taxon>Schistosoma</taxon>
    </lineage>
</organism>
<dbReference type="EMBL" id="UZAL01028503">
    <property type="protein sequence ID" value="VDP41672.1"/>
    <property type="molecule type" value="Genomic_DNA"/>
</dbReference>
<protein>
    <submittedName>
        <fullName evidence="1">Uncharacterized protein</fullName>
    </submittedName>
</protein>
<name>A0A183P0F1_9TREM</name>
<accession>A0A183P0F1</accession>
<evidence type="ECO:0000313" key="1">
    <source>
        <dbReference type="EMBL" id="VDP41672.1"/>
    </source>
</evidence>
<gene>
    <name evidence="1" type="ORF">SMTD_LOCUS7837</name>
</gene>
<proteinExistence type="predicted"/>
<keyword evidence="2" id="KW-1185">Reference proteome</keyword>
<reference evidence="1 2" key="1">
    <citation type="submission" date="2018-11" db="EMBL/GenBank/DDBJ databases">
        <authorList>
            <consortium name="Pathogen Informatics"/>
        </authorList>
    </citation>
    <scope>NUCLEOTIDE SEQUENCE [LARGE SCALE GENOMIC DNA]</scope>
    <source>
        <strain>Denwood</strain>
        <strain evidence="2">Zambia</strain>
    </source>
</reference>
<dbReference type="Proteomes" id="UP000269396">
    <property type="component" value="Unassembled WGS sequence"/>
</dbReference>
<sequence>MGNLYIWNPQGQRKRGEANNTLRREIETDMRKMNENWTELERKAQDRVGCGMLVGGLCSVRSNRSKQKVSKG</sequence>
<evidence type="ECO:0000313" key="2">
    <source>
        <dbReference type="Proteomes" id="UP000269396"/>
    </source>
</evidence>